<dbReference type="InterPro" id="IPR009351">
    <property type="entry name" value="AlkZ-like"/>
</dbReference>
<dbReference type="Pfam" id="PF06224">
    <property type="entry name" value="AlkZ-like"/>
    <property type="match status" value="1"/>
</dbReference>
<comment type="caution">
    <text evidence="1">The sequence shown here is derived from an EMBL/GenBank/DDBJ whole genome shotgun (WGS) entry which is preliminary data.</text>
</comment>
<dbReference type="Proteomes" id="UP000587527">
    <property type="component" value="Unassembled WGS sequence"/>
</dbReference>
<dbReference type="EMBL" id="JACHMN010000002">
    <property type="protein sequence ID" value="MBB5867904.1"/>
    <property type="molecule type" value="Genomic_DNA"/>
</dbReference>
<name>A0A841BHZ7_9ACTN</name>
<evidence type="ECO:0008006" key="3">
    <source>
        <dbReference type="Google" id="ProtNLM"/>
    </source>
</evidence>
<accession>A0A841BHZ7</accession>
<dbReference type="RefSeq" id="WP_184833419.1">
    <property type="nucleotide sequence ID" value="NZ_JACHMN010000002.1"/>
</dbReference>
<evidence type="ECO:0000313" key="1">
    <source>
        <dbReference type="EMBL" id="MBB5867904.1"/>
    </source>
</evidence>
<dbReference type="PANTHER" id="PTHR38479:SF2">
    <property type="entry name" value="WINGED HELIX DNA-BINDING DOMAIN-CONTAINING PROTEIN"/>
    <property type="match status" value="1"/>
</dbReference>
<protein>
    <recommendedName>
        <fullName evidence="3">Winged helix DNA-binding domain-containing protein</fullName>
    </recommendedName>
</protein>
<keyword evidence="2" id="KW-1185">Reference proteome</keyword>
<gene>
    <name evidence="1" type="ORF">F4553_001283</name>
</gene>
<reference evidence="1 2" key="1">
    <citation type="submission" date="2020-08" db="EMBL/GenBank/DDBJ databases">
        <title>Sequencing the genomes of 1000 actinobacteria strains.</title>
        <authorList>
            <person name="Klenk H.-P."/>
        </authorList>
    </citation>
    <scope>NUCLEOTIDE SEQUENCE [LARGE SCALE GENOMIC DNA]</scope>
    <source>
        <strain evidence="1 2">DSM 45362</strain>
    </source>
</reference>
<dbReference type="PANTHER" id="PTHR38479">
    <property type="entry name" value="LMO0824 PROTEIN"/>
    <property type="match status" value="1"/>
</dbReference>
<sequence length="363" mass="39129">MVDRQRVLAFRIHAQQLDRARGTVGHTAVLDIGVQDTGPDGARWALACRGVDVAALTGKDLITLWTVRGAPHLYRRADTGKVAAAVEPFSEADAAKRIYDAAKPLKAAGIEILTALDDVAAHLRDIVTDPTVKGDASGRLAKVMTEPYLRFCRPCNATHLYEMPFRLAAVRAGLELQPDTSPPVLQRIPGFRKAATAGDRHDLIRAYLRLLGPATPKHVADYLDAPVKDVTAHWPDDIVEVTVGGEKRSLLAADEKALHAAEVEGVRLLGPFDLFLQAKDRATVVPDAAHAKELWPVLGRPGAVLADGELVGTWRPRKAGRKFTVAVQPWHRLSAATRAAVTEQAERLAAFRGIALTGVDVGG</sequence>
<proteinExistence type="predicted"/>
<dbReference type="AlphaFoldDB" id="A0A841BHZ7"/>
<organism evidence="1 2">
    <name type="scientific">Allocatelliglobosispora scoriae</name>
    <dbReference type="NCBI Taxonomy" id="643052"/>
    <lineage>
        <taxon>Bacteria</taxon>
        <taxon>Bacillati</taxon>
        <taxon>Actinomycetota</taxon>
        <taxon>Actinomycetes</taxon>
        <taxon>Micromonosporales</taxon>
        <taxon>Micromonosporaceae</taxon>
        <taxon>Allocatelliglobosispora</taxon>
    </lineage>
</organism>
<evidence type="ECO:0000313" key="2">
    <source>
        <dbReference type="Proteomes" id="UP000587527"/>
    </source>
</evidence>